<evidence type="ECO:0000313" key="2">
    <source>
        <dbReference type="Proteomes" id="UP000499080"/>
    </source>
</evidence>
<keyword evidence="2" id="KW-1185">Reference proteome</keyword>
<dbReference type="AlphaFoldDB" id="A0A4Y2H0X5"/>
<organism evidence="1 2">
    <name type="scientific">Araneus ventricosus</name>
    <name type="common">Orbweaver spider</name>
    <name type="synonym">Epeira ventricosa</name>
    <dbReference type="NCBI Taxonomy" id="182803"/>
    <lineage>
        <taxon>Eukaryota</taxon>
        <taxon>Metazoa</taxon>
        <taxon>Ecdysozoa</taxon>
        <taxon>Arthropoda</taxon>
        <taxon>Chelicerata</taxon>
        <taxon>Arachnida</taxon>
        <taxon>Araneae</taxon>
        <taxon>Araneomorphae</taxon>
        <taxon>Entelegynae</taxon>
        <taxon>Araneoidea</taxon>
        <taxon>Araneidae</taxon>
        <taxon>Araneus</taxon>
    </lineage>
</organism>
<dbReference type="EMBL" id="BGPR01001616">
    <property type="protein sequence ID" value="GBM57974.1"/>
    <property type="molecule type" value="Genomic_DNA"/>
</dbReference>
<accession>A0A4Y2H0X5</accession>
<reference evidence="1 2" key="1">
    <citation type="journal article" date="2019" name="Sci. Rep.">
        <title>Orb-weaving spider Araneus ventricosus genome elucidates the spidroin gene catalogue.</title>
        <authorList>
            <person name="Kono N."/>
            <person name="Nakamura H."/>
            <person name="Ohtoshi R."/>
            <person name="Moran D.A.P."/>
            <person name="Shinohara A."/>
            <person name="Yoshida Y."/>
            <person name="Fujiwara M."/>
            <person name="Mori M."/>
            <person name="Tomita M."/>
            <person name="Arakawa K."/>
        </authorList>
    </citation>
    <scope>NUCLEOTIDE SEQUENCE [LARGE SCALE GENOMIC DNA]</scope>
</reference>
<comment type="caution">
    <text evidence="1">The sequence shown here is derived from an EMBL/GenBank/DDBJ whole genome shotgun (WGS) entry which is preliminary data.</text>
</comment>
<evidence type="ECO:0000313" key="1">
    <source>
        <dbReference type="EMBL" id="GBM57974.1"/>
    </source>
</evidence>
<gene>
    <name evidence="1" type="ORF">AVEN_72924_1</name>
</gene>
<proteinExistence type="predicted"/>
<protein>
    <submittedName>
        <fullName evidence="1">Uncharacterized protein</fullName>
    </submittedName>
</protein>
<name>A0A4Y2H0X5_ARAVE</name>
<sequence length="229" mass="26824">MLRHTKQFHVQKFITLTSRPKSGIPRPSRLQCRSISSFPSLGPVPLYFLAWKNTQRILFKETYISQYPRTDDSFCPLPWNNFRNPAGKKKEETRRLCHTENIRICQSKNRKQNERKKIIRSNDQFLSLQLQYFVVDANDKRIWPSVQQETAGRFSKYSINICQPSVLKVYIGQAHPTLSLTNNTLIIKWLWRRKSNAIGIGVVLKSFRKPDIKCSVGRLDLFDTFHISP</sequence>
<dbReference type="Proteomes" id="UP000499080">
    <property type="component" value="Unassembled WGS sequence"/>
</dbReference>